<keyword evidence="1" id="KW-0472">Membrane</keyword>
<keyword evidence="1" id="KW-1133">Transmembrane helix</keyword>
<comment type="caution">
    <text evidence="2">The sequence shown here is derived from an EMBL/GenBank/DDBJ whole genome shotgun (WGS) entry which is preliminary data.</text>
</comment>
<name>A0A2M9PYV8_9BACI</name>
<protein>
    <submittedName>
        <fullName evidence="2">Uncharacterized protein</fullName>
    </submittedName>
</protein>
<gene>
    <name evidence="2" type="ORF">CWD94_25270</name>
</gene>
<dbReference type="Proteomes" id="UP000232101">
    <property type="component" value="Unassembled WGS sequence"/>
</dbReference>
<organism evidence="2 3">
    <name type="scientific">Lysinibacillus xylanilyticus</name>
    <dbReference type="NCBI Taxonomy" id="582475"/>
    <lineage>
        <taxon>Bacteria</taxon>
        <taxon>Bacillati</taxon>
        <taxon>Bacillota</taxon>
        <taxon>Bacilli</taxon>
        <taxon>Bacillales</taxon>
        <taxon>Bacillaceae</taxon>
        <taxon>Lysinibacillus</taxon>
    </lineage>
</organism>
<evidence type="ECO:0000313" key="3">
    <source>
        <dbReference type="Proteomes" id="UP000232101"/>
    </source>
</evidence>
<dbReference type="EMBL" id="PHQY01000688">
    <property type="protein sequence ID" value="PJO40994.1"/>
    <property type="molecule type" value="Genomic_DNA"/>
</dbReference>
<evidence type="ECO:0000313" key="2">
    <source>
        <dbReference type="EMBL" id="PJO40994.1"/>
    </source>
</evidence>
<keyword evidence="1" id="KW-0812">Transmembrane</keyword>
<evidence type="ECO:0000256" key="1">
    <source>
        <dbReference type="SAM" id="Phobius"/>
    </source>
</evidence>
<sequence>MLKKGTRFEMTIMYWVILLGIFLYLSYKNLFFDWSIQNYLTNKLEFETFGRYVFILFTSFIESFIYILFIRFIVFLLNKVILNKGE</sequence>
<accession>A0A2M9PYV8</accession>
<feature type="transmembrane region" description="Helical" evidence="1">
    <location>
        <begin position="12"/>
        <end position="32"/>
    </location>
</feature>
<reference evidence="2 3" key="1">
    <citation type="submission" date="2017-11" db="EMBL/GenBank/DDBJ databases">
        <title>Bacterial isolate from king chilli rhizosphere.</title>
        <authorList>
            <person name="Takhelmayum P."/>
            <person name="Sarangthem I."/>
        </authorList>
    </citation>
    <scope>NUCLEOTIDE SEQUENCE [LARGE SCALE GENOMIC DNA]</scope>
    <source>
        <strain evidence="3">t26</strain>
    </source>
</reference>
<feature type="transmembrane region" description="Helical" evidence="1">
    <location>
        <begin position="52"/>
        <end position="77"/>
    </location>
</feature>
<dbReference type="AlphaFoldDB" id="A0A2M9PYV8"/>
<proteinExistence type="predicted"/>